<dbReference type="PROSITE" id="PS51257">
    <property type="entry name" value="PROKAR_LIPOPROTEIN"/>
    <property type="match status" value="1"/>
</dbReference>
<evidence type="ECO:0000313" key="1">
    <source>
        <dbReference type="EMBL" id="EJW89737.1"/>
    </source>
</evidence>
<accession>J9FJC0</accession>
<dbReference type="Pfam" id="PF16120">
    <property type="entry name" value="DUF4836"/>
    <property type="match status" value="1"/>
</dbReference>
<evidence type="ECO:0008006" key="2">
    <source>
        <dbReference type="Google" id="ProtNLM"/>
    </source>
</evidence>
<dbReference type="AlphaFoldDB" id="J9FJC0"/>
<sequence length="515" mass="57941">MKMNFVFRFSALLIVAGLLTSCFNGKDHRQMVPKDAAFVISINPYETVKTSGLEGHEETTKLLNSSLDKLTLSQNTKDKLAAIIKDPTTAGLQLDEPIVFFPTDTENQKFALAGGVKDADDLTELINTMAREAMCDKSNSFNGTNYTFIDDVVLMYDNDCFYLTSYDPAESSQKTLEETQLAFNREAENSLLESKAFSHLDSKKGCMQVLAQYAGLMDILRNYDNSSIDMVKSQLPANVNIGDFGLVYDLVMAKGEIKINGEVFGMTDPAEEWIENLDLYGKIAGDFNRYLPADNWFYMATNIKGNALSKMLLPMIQNIPSNAMNMTERAQVEKVMELLTDFNGDLAMTISGNQFNPEILCYAQTDNAKWLKELEAMNLPLEKKDEQNYAMQIAPASSAYPSFLNIGVKGGVSYLLVCPNPQPLKKQDNTVDYGEGYNFYLRFNLHKLNESGLLNRFMRGYEGRIAEKFLEKIDYMEIYTESNSSGTMCLKMVDKDNYPVKSFVEDAINLAKFFL</sequence>
<proteinExistence type="predicted"/>
<gene>
    <name evidence="1" type="ORF">EVA_22158</name>
</gene>
<protein>
    <recommendedName>
        <fullName evidence="2">DUF4836 family protein</fullName>
    </recommendedName>
</protein>
<name>J9FJC0_9ZZZZ</name>
<dbReference type="InterPro" id="IPR032276">
    <property type="entry name" value="DUF4836"/>
</dbReference>
<comment type="caution">
    <text evidence="1">The sequence shown here is derived from an EMBL/GenBank/DDBJ whole genome shotgun (WGS) entry which is preliminary data.</text>
</comment>
<dbReference type="EMBL" id="AMCI01009294">
    <property type="protein sequence ID" value="EJW89737.1"/>
    <property type="molecule type" value="Genomic_DNA"/>
</dbReference>
<reference evidence="1" key="1">
    <citation type="journal article" date="2012" name="PLoS ONE">
        <title>Gene sets for utilization of primary and secondary nutrition supplies in the distal gut of endangered iberian lynx.</title>
        <authorList>
            <person name="Alcaide M."/>
            <person name="Messina E."/>
            <person name="Richter M."/>
            <person name="Bargiela R."/>
            <person name="Peplies J."/>
            <person name="Huws S.A."/>
            <person name="Newbold C.J."/>
            <person name="Golyshin P.N."/>
            <person name="Simon M.A."/>
            <person name="Lopez G."/>
            <person name="Yakimov M.M."/>
            <person name="Ferrer M."/>
        </authorList>
    </citation>
    <scope>NUCLEOTIDE SEQUENCE</scope>
</reference>
<organism evidence="1">
    <name type="scientific">gut metagenome</name>
    <dbReference type="NCBI Taxonomy" id="749906"/>
    <lineage>
        <taxon>unclassified sequences</taxon>
        <taxon>metagenomes</taxon>
        <taxon>organismal metagenomes</taxon>
    </lineage>
</organism>